<reference evidence="3 4" key="1">
    <citation type="submission" date="2016-11" db="EMBL/GenBank/DDBJ databases">
        <authorList>
            <person name="Manzoor S."/>
        </authorList>
    </citation>
    <scope>NUCLEOTIDE SEQUENCE [LARGE SCALE GENOMIC DNA]</scope>
    <source>
        <strain evidence="3">Clostridium ultunense strain Esp</strain>
    </source>
</reference>
<dbReference type="GO" id="GO:0008658">
    <property type="term" value="F:penicillin binding"/>
    <property type="evidence" value="ECO:0007669"/>
    <property type="project" value="InterPro"/>
</dbReference>
<evidence type="ECO:0000313" key="4">
    <source>
        <dbReference type="Proteomes" id="UP000245423"/>
    </source>
</evidence>
<keyword evidence="4" id="KW-1185">Reference proteome</keyword>
<accession>M1ZKS5</accession>
<dbReference type="SUPFAM" id="SSF56601">
    <property type="entry name" value="beta-lactamase/transpeptidase-like"/>
    <property type="match status" value="1"/>
</dbReference>
<dbReference type="EC" id="2.4.1.129" evidence="3"/>
<dbReference type="RefSeq" id="WP_005586042.1">
    <property type="nucleotide sequence ID" value="NZ_LT669839.1"/>
</dbReference>
<dbReference type="InterPro" id="IPR012338">
    <property type="entry name" value="Beta-lactam/transpept-like"/>
</dbReference>
<dbReference type="OrthoDB" id="2985542at2"/>
<evidence type="ECO:0000259" key="2">
    <source>
        <dbReference type="Pfam" id="PF00905"/>
    </source>
</evidence>
<dbReference type="PANTHER" id="PTHR30627">
    <property type="entry name" value="PEPTIDOGLYCAN D,D-TRANSPEPTIDASE"/>
    <property type="match status" value="1"/>
</dbReference>
<dbReference type="GO" id="GO:0005886">
    <property type="term" value="C:plasma membrane"/>
    <property type="evidence" value="ECO:0007669"/>
    <property type="project" value="TreeGrafter"/>
</dbReference>
<dbReference type="Pfam" id="PF00905">
    <property type="entry name" value="Transpeptidase"/>
    <property type="match status" value="1"/>
</dbReference>
<dbReference type="InterPro" id="IPR036138">
    <property type="entry name" value="PBP_dimer_sf"/>
</dbReference>
<dbReference type="Gene3D" id="3.40.710.10">
    <property type="entry name" value="DD-peptidase/beta-lactamase superfamily"/>
    <property type="match status" value="1"/>
</dbReference>
<dbReference type="InterPro" id="IPR050515">
    <property type="entry name" value="Beta-lactam/transpept"/>
</dbReference>
<protein>
    <submittedName>
        <fullName evidence="3">Putative Peptidoglycan glycosyltransferase</fullName>
        <ecNumber evidence="3">2.4.1.129</ecNumber>
    </submittedName>
</protein>
<evidence type="ECO:0000313" key="3">
    <source>
        <dbReference type="EMBL" id="SHD77200.1"/>
    </source>
</evidence>
<dbReference type="Proteomes" id="UP000245423">
    <property type="component" value="Chromosome 1"/>
</dbReference>
<organism evidence="3 4">
    <name type="scientific">[Clostridium] ultunense Esp</name>
    <dbReference type="NCBI Taxonomy" id="1288971"/>
    <lineage>
        <taxon>Bacteria</taxon>
        <taxon>Bacillati</taxon>
        <taxon>Bacillota</taxon>
        <taxon>Tissierellia</taxon>
        <taxon>Tissierellales</taxon>
        <taxon>Tepidimicrobiaceae</taxon>
        <taxon>Schnuerera</taxon>
    </lineage>
</organism>
<dbReference type="InterPro" id="IPR001460">
    <property type="entry name" value="PCN-bd_Tpept"/>
</dbReference>
<evidence type="ECO:0000256" key="1">
    <source>
        <dbReference type="SAM" id="Phobius"/>
    </source>
</evidence>
<feature type="domain" description="Penicillin-binding protein transpeptidase" evidence="2">
    <location>
        <begin position="239"/>
        <end position="545"/>
    </location>
</feature>
<gene>
    <name evidence="3" type="ORF">CUESP1_1839</name>
</gene>
<dbReference type="EMBL" id="LT669839">
    <property type="protein sequence ID" value="SHD77200.1"/>
    <property type="molecule type" value="Genomic_DNA"/>
</dbReference>
<dbReference type="AlphaFoldDB" id="M1ZKS5"/>
<name>M1ZKS5_9FIRM</name>
<dbReference type="GO" id="GO:0016757">
    <property type="term" value="F:glycosyltransferase activity"/>
    <property type="evidence" value="ECO:0007669"/>
    <property type="project" value="UniProtKB-KW"/>
</dbReference>
<sequence length="552" mass="62198">MRRFKKNIIHSRILKYLLSCTFMFTLLIGRLYWLQIVNHDSLKTQALKQRGKEVNLCPDRGMIYDKNLIPLTNRERITTLFVLKDNIKNNQAIKSFIFKNSNLETEELEEKLKGNEKIIEIPLIGTIIDSNYNKEILISERILRYSRENLLSHVIGYINKSENIGQSGIEKVYDDILKNGGMGRSLFIELDEKKNIFLSSNYTVSKKNSAMEPKGVKLTVDYHIQKIVEEILDERKVNGAVIVADVKTGEIRALASRPNFQQEDIDEYLNRRDMVLYNKAIQVAYPPGSLFKLVVLLTALEENFDYLDSNFYCKGYEEIGNVTIKCNNVEGHGHIGLKEAFSKSCNSAFIQLGRQLGSTKIISMAKRLGLGDKTNIGLIEEIEGNLPTGRELQGPAIGNISIGQGSIETTPIQITNMMLVVANKGIKTGMTIVDGITNEDGYMIKKFHRVAPERILSERNCQILREYLIDVVEGGTARNIELDSLGGSGGKTGSAQAVLNKKETIHGWFSGFYPKKEPEYVITVIVEEGNSGSKTAAPIFENIIKEIYKINR</sequence>
<dbReference type="HOGENOM" id="CLU_009289_6_3_9"/>
<keyword evidence="3" id="KW-0808">Transferase</keyword>
<dbReference type="GO" id="GO:0071555">
    <property type="term" value="P:cell wall organization"/>
    <property type="evidence" value="ECO:0007669"/>
    <property type="project" value="TreeGrafter"/>
</dbReference>
<dbReference type="SUPFAM" id="SSF56519">
    <property type="entry name" value="Penicillin binding protein dimerisation domain"/>
    <property type="match status" value="1"/>
</dbReference>
<keyword evidence="1" id="KW-1133">Transmembrane helix</keyword>
<feature type="transmembrane region" description="Helical" evidence="1">
    <location>
        <begin position="12"/>
        <end position="33"/>
    </location>
</feature>
<keyword evidence="3" id="KW-0328">Glycosyltransferase</keyword>
<proteinExistence type="predicted"/>
<keyword evidence="1" id="KW-0812">Transmembrane</keyword>
<dbReference type="Gene3D" id="3.90.1310.10">
    <property type="entry name" value="Penicillin-binding protein 2a (Domain 2)"/>
    <property type="match status" value="1"/>
</dbReference>
<keyword evidence="1" id="KW-0472">Membrane</keyword>